<gene>
    <name evidence="1" type="ORF">EV182_001582</name>
</gene>
<evidence type="ECO:0000313" key="2">
    <source>
        <dbReference type="Proteomes" id="UP001145114"/>
    </source>
</evidence>
<dbReference type="EMBL" id="JAMZIH010000244">
    <property type="protein sequence ID" value="KAJ1679668.1"/>
    <property type="molecule type" value="Genomic_DNA"/>
</dbReference>
<accession>A0ACC1HVA1</accession>
<comment type="caution">
    <text evidence="1">The sequence shown here is derived from an EMBL/GenBank/DDBJ whole genome shotgun (WGS) entry which is preliminary data.</text>
</comment>
<sequence>MSQDVTDCARTADTINSAPASTNWSPILGQPVNAERGYSARRAVKPKGNNISERMRRWRRENAEKNRMNDLRCRVYRQARIRFGRESTPEKETWIQHEIARRLERQRQGRVAKVENRGGNHTSSSSLPNRHQRDMPTNLSRFPGLKFINMLHDGRTVYSYASPMTPDQGLGLPNLPDLTTSVPTGSLPSSNASASLTITQSIPAVFVMPSLEDTLGCPFQLPAPDYPIEDDSSSSSSSGGSDTVLPSLSTYHQQSICPGVSTTPANVAPAETEVGGDSFSLVSTPTTIIAAGTADSQDEPIGYLSAAYSSQDLL</sequence>
<proteinExistence type="predicted"/>
<protein>
    <submittedName>
        <fullName evidence="1">Uncharacterized protein</fullName>
    </submittedName>
</protein>
<keyword evidence="2" id="KW-1185">Reference proteome</keyword>
<reference evidence="1" key="1">
    <citation type="submission" date="2022-06" db="EMBL/GenBank/DDBJ databases">
        <title>Phylogenomic reconstructions and comparative analyses of Kickxellomycotina fungi.</title>
        <authorList>
            <person name="Reynolds N.K."/>
            <person name="Stajich J.E."/>
            <person name="Barry K."/>
            <person name="Grigoriev I.V."/>
            <person name="Crous P."/>
            <person name="Smith M.E."/>
        </authorList>
    </citation>
    <scope>NUCLEOTIDE SEQUENCE</scope>
    <source>
        <strain evidence="1">RSA 2271</strain>
    </source>
</reference>
<dbReference type="Proteomes" id="UP001145114">
    <property type="component" value="Unassembled WGS sequence"/>
</dbReference>
<organism evidence="1 2">
    <name type="scientific">Spiromyces aspiralis</name>
    <dbReference type="NCBI Taxonomy" id="68401"/>
    <lineage>
        <taxon>Eukaryota</taxon>
        <taxon>Fungi</taxon>
        <taxon>Fungi incertae sedis</taxon>
        <taxon>Zoopagomycota</taxon>
        <taxon>Kickxellomycotina</taxon>
        <taxon>Kickxellomycetes</taxon>
        <taxon>Kickxellales</taxon>
        <taxon>Kickxellaceae</taxon>
        <taxon>Spiromyces</taxon>
    </lineage>
</organism>
<evidence type="ECO:0000313" key="1">
    <source>
        <dbReference type="EMBL" id="KAJ1679668.1"/>
    </source>
</evidence>
<name>A0ACC1HVA1_9FUNG</name>